<dbReference type="GeneID" id="20805171"/>
<feature type="region of interest" description="Disordered" evidence="1">
    <location>
        <begin position="1"/>
        <end position="63"/>
    </location>
</feature>
<protein>
    <submittedName>
        <fullName evidence="2">Uncharacterized protein</fullName>
    </submittedName>
</protein>
<reference evidence="2" key="1">
    <citation type="submission" date="2013-12" db="EMBL/GenBank/DDBJ databases">
        <title>The Genome Sequence of Aphanomyces astaci APO3.</title>
        <authorList>
            <consortium name="The Broad Institute Genomics Platform"/>
            <person name="Russ C."/>
            <person name="Tyler B."/>
            <person name="van West P."/>
            <person name="Dieguez-Uribeondo J."/>
            <person name="Young S.K."/>
            <person name="Zeng Q."/>
            <person name="Gargeya S."/>
            <person name="Fitzgerald M."/>
            <person name="Abouelleil A."/>
            <person name="Alvarado L."/>
            <person name="Chapman S.B."/>
            <person name="Gainer-Dewar J."/>
            <person name="Goldberg J."/>
            <person name="Griggs A."/>
            <person name="Gujja S."/>
            <person name="Hansen M."/>
            <person name="Howarth C."/>
            <person name="Imamovic A."/>
            <person name="Ireland A."/>
            <person name="Larimer J."/>
            <person name="McCowan C."/>
            <person name="Murphy C."/>
            <person name="Pearson M."/>
            <person name="Poon T.W."/>
            <person name="Priest M."/>
            <person name="Roberts A."/>
            <person name="Saif S."/>
            <person name="Shea T."/>
            <person name="Sykes S."/>
            <person name="Wortman J."/>
            <person name="Nusbaum C."/>
            <person name="Birren B."/>
        </authorList>
    </citation>
    <scope>NUCLEOTIDE SEQUENCE [LARGE SCALE GENOMIC DNA]</scope>
    <source>
        <strain evidence="2">APO3</strain>
    </source>
</reference>
<dbReference type="VEuPathDB" id="FungiDB:H257_03175"/>
<evidence type="ECO:0000313" key="2">
    <source>
        <dbReference type="EMBL" id="ETV85436.1"/>
    </source>
</evidence>
<gene>
    <name evidence="2" type="ORF">H257_03175</name>
</gene>
<dbReference type="AlphaFoldDB" id="W4H1H6"/>
<organism evidence="2">
    <name type="scientific">Aphanomyces astaci</name>
    <name type="common">Crayfish plague agent</name>
    <dbReference type="NCBI Taxonomy" id="112090"/>
    <lineage>
        <taxon>Eukaryota</taxon>
        <taxon>Sar</taxon>
        <taxon>Stramenopiles</taxon>
        <taxon>Oomycota</taxon>
        <taxon>Saprolegniomycetes</taxon>
        <taxon>Saprolegniales</taxon>
        <taxon>Verrucalvaceae</taxon>
        <taxon>Aphanomyces</taxon>
    </lineage>
</organism>
<name>W4H1H6_APHAT</name>
<proteinExistence type="predicted"/>
<feature type="compositionally biased region" description="Polar residues" evidence="1">
    <location>
        <begin position="25"/>
        <end position="36"/>
    </location>
</feature>
<dbReference type="EMBL" id="KI913118">
    <property type="protein sequence ID" value="ETV85436.1"/>
    <property type="molecule type" value="Genomic_DNA"/>
</dbReference>
<accession>W4H1H6</accession>
<dbReference type="RefSeq" id="XP_009825454.1">
    <property type="nucleotide sequence ID" value="XM_009827152.1"/>
</dbReference>
<evidence type="ECO:0000256" key="1">
    <source>
        <dbReference type="SAM" id="MobiDB-lite"/>
    </source>
</evidence>
<feature type="compositionally biased region" description="Basic and acidic residues" evidence="1">
    <location>
        <begin position="1"/>
        <end position="11"/>
    </location>
</feature>
<sequence>MADSKYGRSSELRASGGGRGRGDMSNASSSNHRPTSGGSGGTDRIAPSSEVKIGRRRNHRQAHDVTTALQEGMTIHLVGTPFHEETLAPHEEIPVLQDDTLVLHAGTLVHHPDETLVHLDESLRGPSETIPLGLATSVLRHSIVEVHRVKGIRRAPHHVQRSNL</sequence>